<dbReference type="PIRSF" id="PIRSF038991">
    <property type="entry name" value="Protein_AbrB"/>
    <property type="match status" value="1"/>
</dbReference>
<dbReference type="PANTHER" id="PTHR38457:SF1">
    <property type="entry name" value="REGULATOR ABRB-RELATED"/>
    <property type="match status" value="1"/>
</dbReference>
<gene>
    <name evidence="2" type="ORF">A4S15_02455</name>
</gene>
<evidence type="ECO:0008006" key="4">
    <source>
        <dbReference type="Google" id="ProtNLM"/>
    </source>
</evidence>
<feature type="transmembrane region" description="Helical" evidence="1">
    <location>
        <begin position="238"/>
        <end position="256"/>
    </location>
</feature>
<dbReference type="GO" id="GO:0016020">
    <property type="term" value="C:membrane"/>
    <property type="evidence" value="ECO:0007669"/>
    <property type="project" value="InterPro"/>
</dbReference>
<feature type="transmembrane region" description="Helical" evidence="1">
    <location>
        <begin position="41"/>
        <end position="59"/>
    </location>
</feature>
<reference evidence="2 3" key="1">
    <citation type="journal article" date="2017" name="Water Res.">
        <title>Comammox in drinking water systems.</title>
        <authorList>
            <person name="Wang Y."/>
            <person name="Ma L."/>
            <person name="Mao Y."/>
            <person name="Jiang X."/>
            <person name="Xia Y."/>
            <person name="Yu K."/>
            <person name="Li B."/>
            <person name="Zhang T."/>
        </authorList>
    </citation>
    <scope>NUCLEOTIDE SEQUENCE [LARGE SCALE GENOMIC DNA]</scope>
    <source>
        <strain evidence="2">SG_bin8</strain>
    </source>
</reference>
<keyword evidence="1" id="KW-1133">Transmembrane helix</keyword>
<dbReference type="STRING" id="1827387.A4S15_02455"/>
<dbReference type="GO" id="GO:0010468">
    <property type="term" value="P:regulation of gene expression"/>
    <property type="evidence" value="ECO:0007669"/>
    <property type="project" value="InterPro"/>
</dbReference>
<feature type="transmembrane region" description="Helical" evidence="1">
    <location>
        <begin position="156"/>
        <end position="175"/>
    </location>
</feature>
<accession>A0A1W9HQS6</accession>
<comment type="caution">
    <text evidence="2">The sequence shown here is derived from an EMBL/GenBank/DDBJ whole genome shotgun (WGS) entry which is preliminary data.</text>
</comment>
<protein>
    <recommendedName>
        <fullName evidence="4">Ammonia monooxygenase</fullName>
    </recommendedName>
</protein>
<name>A0A1W9HQS6_9HYPH</name>
<dbReference type="EMBL" id="LWDL01000031">
    <property type="protein sequence ID" value="OQW49607.1"/>
    <property type="molecule type" value="Genomic_DNA"/>
</dbReference>
<proteinExistence type="predicted"/>
<feature type="transmembrane region" description="Helical" evidence="1">
    <location>
        <begin position="300"/>
        <end position="319"/>
    </location>
</feature>
<dbReference type="NCBIfam" id="TIGR03082">
    <property type="entry name" value="Gneg_AbrB_dup"/>
    <property type="match status" value="2"/>
</dbReference>
<feature type="transmembrane region" description="Helical" evidence="1">
    <location>
        <begin position="66"/>
        <end position="84"/>
    </location>
</feature>
<dbReference type="InterPro" id="IPR007820">
    <property type="entry name" value="AbrB_fam"/>
</dbReference>
<feature type="transmembrane region" description="Helical" evidence="1">
    <location>
        <begin position="331"/>
        <end position="351"/>
    </location>
</feature>
<sequence>MPLKPSLPSRSEIMRTLATLALATLGGTAFAAVGLPAAWLSGAMVGATCGLIFGLRLHVPNALRDLTMLVLGVSMGVSVTPATLHAMARWPASLAILGATVVAIICAAIIVSRTFGWDRNTAMYASAPGALSTVLILAEESGADMRRVVIAQTIRLFLLVAVLPFVLALIDPHTIGTGLRAQGQANTALLDYILLFVAGVAGAALARLLRIPAPILIGAAIASSLVHGLDLIEAPVPLAIQLPAFVILGAYMGLRFHGTTFAMLRAEIAASALIFLSSTIVALAGAFLVHWLLAIPLTETMVAFAPGGIEAMTIIAFSLGLDVAYVGTHHLLRFLALALTLPIVSTVLRRINDRQ</sequence>
<evidence type="ECO:0000313" key="2">
    <source>
        <dbReference type="EMBL" id="OQW49607.1"/>
    </source>
</evidence>
<dbReference type="PANTHER" id="PTHR38457">
    <property type="entry name" value="REGULATOR ABRB-RELATED"/>
    <property type="match status" value="1"/>
</dbReference>
<dbReference type="Proteomes" id="UP000192872">
    <property type="component" value="Unassembled WGS sequence"/>
</dbReference>
<feature type="transmembrane region" description="Helical" evidence="1">
    <location>
        <begin position="268"/>
        <end position="294"/>
    </location>
</feature>
<keyword evidence="1" id="KW-0812">Transmembrane</keyword>
<dbReference type="InterPro" id="IPR017516">
    <property type="entry name" value="AbrB_dup"/>
</dbReference>
<organism evidence="2 3">
    <name type="scientific">Candidatus Raskinella chloraquaticus</name>
    <dbReference type="NCBI Taxonomy" id="1951219"/>
    <lineage>
        <taxon>Bacteria</taxon>
        <taxon>Pseudomonadati</taxon>
        <taxon>Pseudomonadota</taxon>
        <taxon>Alphaproteobacteria</taxon>
        <taxon>Hyphomicrobiales</taxon>
        <taxon>Phreatobacteraceae</taxon>
        <taxon>Candidatus Raskinella</taxon>
    </lineage>
</organism>
<feature type="transmembrane region" description="Helical" evidence="1">
    <location>
        <begin position="187"/>
        <end position="206"/>
    </location>
</feature>
<dbReference type="AlphaFoldDB" id="A0A1W9HQS6"/>
<evidence type="ECO:0000256" key="1">
    <source>
        <dbReference type="SAM" id="Phobius"/>
    </source>
</evidence>
<keyword evidence="1" id="KW-0472">Membrane</keyword>
<dbReference type="Pfam" id="PF05145">
    <property type="entry name" value="AbrB"/>
    <property type="match status" value="1"/>
</dbReference>
<evidence type="ECO:0000313" key="3">
    <source>
        <dbReference type="Proteomes" id="UP000192872"/>
    </source>
</evidence>
<feature type="transmembrane region" description="Helical" evidence="1">
    <location>
        <begin position="90"/>
        <end position="111"/>
    </location>
</feature>